<protein>
    <recommendedName>
        <fullName evidence="6">Dihydropteroate synthase</fullName>
        <ecNumber evidence="5">2.5.1.15</ecNumber>
    </recommendedName>
    <alternativeName>
        <fullName evidence="11">Dihydropteroate pyrophosphorylase</fullName>
    </alternativeName>
</protein>
<sequence>MFAVPLPRWGERTYTMGILNVTPDSFSGDGLLTEGQVVERALEQARRFVQAGADILDIGGESTRPGSRPVSAEEEMARVLPVIEALVKQDWGVILSVDTYKAVVAEAALRLGAHWVNDVWAMRADERMAEVVARYGAVVILMHNRSQPENAELRERLGGRYVNIAYTNLIEDIKAELLASVDLALAAGVPREHIILDPGIGFGKTVEQNLHLIRHLDAFKTLGFPLLLGPSRKSFIGYTLNLPPDQRLEGTLAAAVLGVERGADILRVHDVEAVVRAVRMTEAILRA</sequence>
<evidence type="ECO:0000256" key="6">
    <source>
        <dbReference type="ARBA" id="ARBA00016919"/>
    </source>
</evidence>
<organism evidence="13 14">
    <name type="scientific">Thermanaerothrix daxensis</name>
    <dbReference type="NCBI Taxonomy" id="869279"/>
    <lineage>
        <taxon>Bacteria</taxon>
        <taxon>Bacillati</taxon>
        <taxon>Chloroflexota</taxon>
        <taxon>Anaerolineae</taxon>
        <taxon>Anaerolineales</taxon>
        <taxon>Anaerolineaceae</taxon>
        <taxon>Thermanaerothrix</taxon>
    </lineage>
</organism>
<dbReference type="FunFam" id="3.20.20.20:FF:000006">
    <property type="entry name" value="Dihydropteroate synthase"/>
    <property type="match status" value="1"/>
</dbReference>
<dbReference type="OrthoDB" id="9811744at2"/>
<gene>
    <name evidence="13" type="ORF">SE15_00730</name>
</gene>
<evidence type="ECO:0000256" key="5">
    <source>
        <dbReference type="ARBA" id="ARBA00012458"/>
    </source>
</evidence>
<dbReference type="EC" id="2.5.1.15" evidence="5"/>
<dbReference type="Pfam" id="PF00809">
    <property type="entry name" value="Pterin_bind"/>
    <property type="match status" value="1"/>
</dbReference>
<comment type="caution">
    <text evidence="13">The sequence shown here is derived from an EMBL/GenBank/DDBJ whole genome shotgun (WGS) entry which is preliminary data.</text>
</comment>
<evidence type="ECO:0000256" key="7">
    <source>
        <dbReference type="ARBA" id="ARBA00022679"/>
    </source>
</evidence>
<dbReference type="PATRIC" id="fig|869279.4.peg.144"/>
<dbReference type="PANTHER" id="PTHR20941:SF1">
    <property type="entry name" value="FOLIC ACID SYNTHESIS PROTEIN FOL1"/>
    <property type="match status" value="1"/>
</dbReference>
<dbReference type="SUPFAM" id="SSF51717">
    <property type="entry name" value="Dihydropteroate synthetase-like"/>
    <property type="match status" value="1"/>
</dbReference>
<dbReference type="InterPro" id="IPR045031">
    <property type="entry name" value="DHP_synth-like"/>
</dbReference>
<dbReference type="InterPro" id="IPR006390">
    <property type="entry name" value="DHP_synth_dom"/>
</dbReference>
<comment type="similarity">
    <text evidence="4">Belongs to the DHPS family.</text>
</comment>
<dbReference type="STRING" id="869279.SE15_00730"/>
<dbReference type="NCBIfam" id="TIGR01496">
    <property type="entry name" value="DHPS"/>
    <property type="match status" value="1"/>
</dbReference>
<dbReference type="AlphaFoldDB" id="A0A0N8GQI7"/>
<keyword evidence="8" id="KW-0479">Metal-binding</keyword>
<name>A0A0N8GQI7_9CHLR</name>
<dbReference type="Proteomes" id="UP000050544">
    <property type="component" value="Unassembled WGS sequence"/>
</dbReference>
<dbReference type="InterPro" id="IPR011005">
    <property type="entry name" value="Dihydropteroate_synth-like_sf"/>
</dbReference>
<evidence type="ECO:0000256" key="2">
    <source>
        <dbReference type="ARBA" id="ARBA00001946"/>
    </source>
</evidence>
<keyword evidence="14" id="KW-1185">Reference proteome</keyword>
<keyword evidence="9" id="KW-0460">Magnesium</keyword>
<dbReference type="PROSITE" id="PS50972">
    <property type="entry name" value="PTERIN_BINDING"/>
    <property type="match status" value="1"/>
</dbReference>
<dbReference type="Gene3D" id="3.20.20.20">
    <property type="entry name" value="Dihydropteroate synthase-like"/>
    <property type="match status" value="1"/>
</dbReference>
<evidence type="ECO:0000256" key="3">
    <source>
        <dbReference type="ARBA" id="ARBA00004763"/>
    </source>
</evidence>
<dbReference type="CDD" id="cd00739">
    <property type="entry name" value="DHPS"/>
    <property type="match status" value="1"/>
</dbReference>
<keyword evidence="10" id="KW-0289">Folate biosynthesis</keyword>
<comment type="cofactor">
    <cofactor evidence="2">
        <name>Mg(2+)</name>
        <dbReference type="ChEBI" id="CHEBI:18420"/>
    </cofactor>
</comment>
<dbReference type="InterPro" id="IPR000489">
    <property type="entry name" value="Pterin-binding_dom"/>
</dbReference>
<evidence type="ECO:0000256" key="11">
    <source>
        <dbReference type="ARBA" id="ARBA00030193"/>
    </source>
</evidence>
<dbReference type="RefSeq" id="WP_054520193.1">
    <property type="nucleotide sequence ID" value="NZ_LGKO01000002.1"/>
</dbReference>
<evidence type="ECO:0000256" key="8">
    <source>
        <dbReference type="ARBA" id="ARBA00022723"/>
    </source>
</evidence>
<dbReference type="GO" id="GO:0004156">
    <property type="term" value="F:dihydropteroate synthase activity"/>
    <property type="evidence" value="ECO:0007669"/>
    <property type="project" value="UniProtKB-EC"/>
</dbReference>
<keyword evidence="7" id="KW-0808">Transferase</keyword>
<evidence type="ECO:0000256" key="9">
    <source>
        <dbReference type="ARBA" id="ARBA00022842"/>
    </source>
</evidence>
<dbReference type="PANTHER" id="PTHR20941">
    <property type="entry name" value="FOLATE SYNTHESIS PROTEINS"/>
    <property type="match status" value="1"/>
</dbReference>
<dbReference type="GO" id="GO:0046872">
    <property type="term" value="F:metal ion binding"/>
    <property type="evidence" value="ECO:0007669"/>
    <property type="project" value="UniProtKB-KW"/>
</dbReference>
<evidence type="ECO:0000256" key="1">
    <source>
        <dbReference type="ARBA" id="ARBA00000012"/>
    </source>
</evidence>
<dbReference type="GO" id="GO:0046656">
    <property type="term" value="P:folic acid biosynthetic process"/>
    <property type="evidence" value="ECO:0007669"/>
    <property type="project" value="UniProtKB-KW"/>
</dbReference>
<accession>A0A0N8GQI7</accession>
<evidence type="ECO:0000313" key="13">
    <source>
        <dbReference type="EMBL" id="KPL83810.1"/>
    </source>
</evidence>
<dbReference type="PROSITE" id="PS00793">
    <property type="entry name" value="DHPS_2"/>
    <property type="match status" value="1"/>
</dbReference>
<dbReference type="EMBL" id="LGKO01000002">
    <property type="protein sequence ID" value="KPL83810.1"/>
    <property type="molecule type" value="Genomic_DNA"/>
</dbReference>
<evidence type="ECO:0000256" key="10">
    <source>
        <dbReference type="ARBA" id="ARBA00022909"/>
    </source>
</evidence>
<evidence type="ECO:0000259" key="12">
    <source>
        <dbReference type="PROSITE" id="PS50972"/>
    </source>
</evidence>
<reference evidence="13 14" key="1">
    <citation type="submission" date="2015-07" db="EMBL/GenBank/DDBJ databases">
        <title>Whole genome sequence of Thermanaerothrix daxensis DSM 23592.</title>
        <authorList>
            <person name="Hemp J."/>
            <person name="Ward L.M."/>
            <person name="Pace L.A."/>
            <person name="Fischer W.W."/>
        </authorList>
    </citation>
    <scope>NUCLEOTIDE SEQUENCE [LARGE SCALE GENOMIC DNA]</scope>
    <source>
        <strain evidence="13 14">GNS-1</strain>
    </source>
</reference>
<comment type="pathway">
    <text evidence="3">Cofactor biosynthesis; tetrahydrofolate biosynthesis; 7,8-dihydrofolate from 2-amino-4-hydroxy-6-hydroxymethyl-7,8-dihydropteridine diphosphate and 4-aminobenzoate: step 1/2.</text>
</comment>
<dbReference type="GO" id="GO:0005829">
    <property type="term" value="C:cytosol"/>
    <property type="evidence" value="ECO:0007669"/>
    <property type="project" value="TreeGrafter"/>
</dbReference>
<comment type="catalytic activity">
    <reaction evidence="1">
        <text>(7,8-dihydropterin-6-yl)methyl diphosphate + 4-aminobenzoate = 7,8-dihydropteroate + diphosphate</text>
        <dbReference type="Rhea" id="RHEA:19949"/>
        <dbReference type="ChEBI" id="CHEBI:17836"/>
        <dbReference type="ChEBI" id="CHEBI:17839"/>
        <dbReference type="ChEBI" id="CHEBI:33019"/>
        <dbReference type="ChEBI" id="CHEBI:72950"/>
        <dbReference type="EC" id="2.5.1.15"/>
    </reaction>
</comment>
<evidence type="ECO:0000313" key="14">
    <source>
        <dbReference type="Proteomes" id="UP000050544"/>
    </source>
</evidence>
<proteinExistence type="inferred from homology"/>
<evidence type="ECO:0000256" key="4">
    <source>
        <dbReference type="ARBA" id="ARBA00009503"/>
    </source>
</evidence>
<dbReference type="GO" id="GO:0046654">
    <property type="term" value="P:tetrahydrofolate biosynthetic process"/>
    <property type="evidence" value="ECO:0007669"/>
    <property type="project" value="TreeGrafter"/>
</dbReference>
<feature type="domain" description="Pterin-binding" evidence="12">
    <location>
        <begin position="13"/>
        <end position="279"/>
    </location>
</feature>